<feature type="transmembrane region" description="Helical" evidence="1">
    <location>
        <begin position="99"/>
        <end position="122"/>
    </location>
</feature>
<feature type="transmembrane region" description="Helical" evidence="1">
    <location>
        <begin position="65"/>
        <end position="87"/>
    </location>
</feature>
<dbReference type="EMBL" id="NUYN01000064">
    <property type="protein sequence ID" value="PFN18035.1"/>
    <property type="molecule type" value="Genomic_DNA"/>
</dbReference>
<organism evidence="2 3">
    <name type="scientific">Bacillus cereus</name>
    <dbReference type="NCBI Taxonomy" id="1396"/>
    <lineage>
        <taxon>Bacteria</taxon>
        <taxon>Bacillati</taxon>
        <taxon>Bacillota</taxon>
        <taxon>Bacilli</taxon>
        <taxon>Bacillales</taxon>
        <taxon>Bacillaceae</taxon>
        <taxon>Bacillus</taxon>
        <taxon>Bacillus cereus group</taxon>
    </lineage>
</organism>
<comment type="caution">
    <text evidence="2">The sequence shown here is derived from an EMBL/GenBank/DDBJ whole genome shotgun (WGS) entry which is preliminary data.</text>
</comment>
<protein>
    <submittedName>
        <fullName evidence="2">Exosporium protein</fullName>
    </submittedName>
</protein>
<accession>A0A2B1JZA0</accession>
<sequence>MPYASGIPSVLVSVLGGAANTGTVVGFGNSFAGIGLLGGNITLAPGSVLDFAFVAPRAGTITSLAGFFSATAAITLGTASTIQLQIFTAPPASNVFSPAGVPLVLSPALNVINIGTVASGIQVENISVGAGDKVLLFVSTNAAIVATVAGFVSAGITFD</sequence>
<reference evidence="2 3" key="1">
    <citation type="submission" date="2017-09" db="EMBL/GenBank/DDBJ databases">
        <title>Large-scale bioinformatics analysis of Bacillus genomes uncovers conserved roles of natural products in bacterial physiology.</title>
        <authorList>
            <consortium name="Agbiome Team Llc"/>
            <person name="Bleich R.M."/>
            <person name="Grubbs K.J."/>
            <person name="Santa Maria K.C."/>
            <person name="Allen S.E."/>
            <person name="Farag S."/>
            <person name="Shank E.A."/>
            <person name="Bowers A."/>
        </authorList>
    </citation>
    <scope>NUCLEOTIDE SEQUENCE [LARGE SCALE GENOMIC DNA]</scope>
    <source>
        <strain evidence="2 3">AFS076905</strain>
    </source>
</reference>
<dbReference type="Proteomes" id="UP000225182">
    <property type="component" value="Unassembled WGS sequence"/>
</dbReference>
<feature type="transmembrane region" description="Helical" evidence="1">
    <location>
        <begin position="31"/>
        <end position="53"/>
    </location>
</feature>
<name>A0A2B1JZA0_BACCE</name>
<dbReference type="NCBIfam" id="TIGR03721">
    <property type="entry name" value="exospore_TM"/>
    <property type="match status" value="1"/>
</dbReference>
<proteinExistence type="predicted"/>
<dbReference type="AlphaFoldDB" id="A0A2B1JZA0"/>
<dbReference type="InterPro" id="IPR021210">
    <property type="entry name" value="Exosporium_BclB"/>
</dbReference>
<keyword evidence="1" id="KW-0812">Transmembrane</keyword>
<evidence type="ECO:0000313" key="2">
    <source>
        <dbReference type="EMBL" id="PFN18035.1"/>
    </source>
</evidence>
<evidence type="ECO:0000313" key="3">
    <source>
        <dbReference type="Proteomes" id="UP000225182"/>
    </source>
</evidence>
<evidence type="ECO:0000256" key="1">
    <source>
        <dbReference type="SAM" id="Phobius"/>
    </source>
</evidence>
<gene>
    <name evidence="2" type="ORF">COJ50_26250</name>
</gene>
<keyword evidence="1" id="KW-0472">Membrane</keyword>
<keyword evidence="1" id="KW-1133">Transmembrane helix</keyword>
<feature type="transmembrane region" description="Helical" evidence="1">
    <location>
        <begin position="134"/>
        <end position="158"/>
    </location>
</feature>